<keyword evidence="2" id="KW-0812">Transmembrane</keyword>
<keyword evidence="5" id="KW-1185">Reference proteome</keyword>
<evidence type="ECO:0000256" key="1">
    <source>
        <dbReference type="SAM" id="MobiDB-lite"/>
    </source>
</evidence>
<feature type="transmembrane region" description="Helical" evidence="2">
    <location>
        <begin position="193"/>
        <end position="210"/>
    </location>
</feature>
<dbReference type="Proteomes" id="UP000180166">
    <property type="component" value="Chromosome"/>
</dbReference>
<reference evidence="3 6" key="3">
    <citation type="submission" date="2016-10" db="EMBL/GenBank/DDBJ databases">
        <title>Genome sequence of Nocardia seriolae strain EM150506, isolated from Anguila japonica.</title>
        <authorList>
            <person name="Han H.-J."/>
        </authorList>
    </citation>
    <scope>NUCLEOTIDE SEQUENCE [LARGE SCALE GENOMIC DNA]</scope>
    <source>
        <strain evidence="3 6">EM150506</strain>
    </source>
</reference>
<sequence>MTGTPPSAPYGPSGDRPGAGGGEQYPSQVGQHQNPEPAPVSGPPESGPPTGRHQMPGLAGYPQFDGPGAAQYGSEPVEPPPPLTPQPGVPLPPPGYGSPMPPQYQGPGGMPPGNPPPPGGFPPGAMPGPPPSDPAVQQSYVPPRERLDVVAALTYGWDRFRLNPVPWVGMVLIGLIAWLVVTLLVNIVQVQSLSAVILLFAVASLVVWLLQAAMIRGALYETDGTPPDFPAFFGFVNAGNVLITALIVFAMCFVAAIACVFPAVIVGVLCMFALHFVIDQDQNPIAAIQSSVRLVISNALHVSLLALAVLIITAIGMLFCGLGLLVAGPVTAIATTYAYRILTGRLVVPV</sequence>
<organism evidence="4 5">
    <name type="scientific">Nocardia seriolae</name>
    <dbReference type="NCBI Taxonomy" id="37332"/>
    <lineage>
        <taxon>Bacteria</taxon>
        <taxon>Bacillati</taxon>
        <taxon>Actinomycetota</taxon>
        <taxon>Actinomycetes</taxon>
        <taxon>Mycobacteriales</taxon>
        <taxon>Nocardiaceae</taxon>
        <taxon>Nocardia</taxon>
    </lineage>
</organism>
<feature type="transmembrane region" description="Helical" evidence="2">
    <location>
        <begin position="167"/>
        <end position="187"/>
    </location>
</feature>
<evidence type="ECO:0000313" key="5">
    <source>
        <dbReference type="Proteomes" id="UP000037179"/>
    </source>
</evidence>
<dbReference type="RefSeq" id="WP_033086902.1">
    <property type="nucleotide sequence ID" value="NZ_AP017900.1"/>
</dbReference>
<protein>
    <submittedName>
        <fullName evidence="3">Annexin A11</fullName>
    </submittedName>
</protein>
<proteinExistence type="predicted"/>
<name>A0A0B8N257_9NOCA</name>
<reference evidence="5" key="1">
    <citation type="submission" date="2015-07" db="EMBL/GenBank/DDBJ databases">
        <title>Nocardia seriolae U-1 whole genome shotgun sequence.</title>
        <authorList>
            <person name="Imajoh M."/>
            <person name="Fukumoto Y."/>
            <person name="Sukeda M."/>
            <person name="Yamane J."/>
            <person name="Yamasaki K."/>
            <person name="Shimizu M."/>
            <person name="Ohnishi K."/>
            <person name="Oshima S."/>
        </authorList>
    </citation>
    <scope>NUCLEOTIDE SEQUENCE [LARGE SCALE GENOMIC DNA]</scope>
    <source>
        <strain evidence="5">U-1</strain>
    </source>
</reference>
<accession>A0A0B8N257</accession>
<feature type="compositionally biased region" description="Pro residues" evidence="1">
    <location>
        <begin position="77"/>
        <end position="133"/>
    </location>
</feature>
<evidence type="ECO:0000313" key="4">
    <source>
        <dbReference type="EMBL" id="GAP28008.1"/>
    </source>
</evidence>
<dbReference type="EMBL" id="BBYQ01000026">
    <property type="protein sequence ID" value="GAP28008.1"/>
    <property type="molecule type" value="Genomic_DNA"/>
</dbReference>
<evidence type="ECO:0000256" key="2">
    <source>
        <dbReference type="SAM" id="Phobius"/>
    </source>
</evidence>
<dbReference type="Proteomes" id="UP000037179">
    <property type="component" value="Unassembled WGS sequence"/>
</dbReference>
<feature type="compositionally biased region" description="Pro residues" evidence="1">
    <location>
        <begin position="36"/>
        <end position="47"/>
    </location>
</feature>
<feature type="compositionally biased region" description="Polar residues" evidence="1">
    <location>
        <begin position="25"/>
        <end position="34"/>
    </location>
</feature>
<dbReference type="EMBL" id="CP017839">
    <property type="protein sequence ID" value="APA98114.1"/>
    <property type="molecule type" value="Genomic_DNA"/>
</dbReference>
<keyword evidence="2" id="KW-1133">Transmembrane helix</keyword>
<evidence type="ECO:0000313" key="6">
    <source>
        <dbReference type="Proteomes" id="UP000180166"/>
    </source>
</evidence>
<reference evidence="4 5" key="2">
    <citation type="journal article" date="2016" name="Genome Announc.">
        <title>Draft Genome Sequence of Erythromycin- and Oxytetracycline-Sensitive Nocardia seriolae Strain U-1 (NBRC 110359).</title>
        <authorList>
            <person name="Imajoh M."/>
            <person name="Sukeda M."/>
            <person name="Shimizu M."/>
            <person name="Yamane J."/>
            <person name="Ohnishi K."/>
            <person name="Oshima S."/>
        </authorList>
    </citation>
    <scope>NUCLEOTIDE SEQUENCE [LARGE SCALE GENOMIC DNA]</scope>
    <source>
        <strain evidence="4 5">U-1</strain>
    </source>
</reference>
<feature type="transmembrane region" description="Helical" evidence="2">
    <location>
        <begin position="231"/>
        <end position="249"/>
    </location>
</feature>
<feature type="transmembrane region" description="Helical" evidence="2">
    <location>
        <begin position="299"/>
        <end position="327"/>
    </location>
</feature>
<gene>
    <name evidence="3" type="ORF">NS506_04066</name>
    <name evidence="4" type="ORF">NSK11_contig00026-0004</name>
</gene>
<feature type="region of interest" description="Disordered" evidence="1">
    <location>
        <begin position="1"/>
        <end position="138"/>
    </location>
</feature>
<evidence type="ECO:0000313" key="3">
    <source>
        <dbReference type="EMBL" id="APA98114.1"/>
    </source>
</evidence>
<keyword evidence="2" id="KW-0472">Membrane</keyword>
<dbReference type="KEGG" id="nsr:NS506_04066"/>
<dbReference type="AlphaFoldDB" id="A0A0B8N257"/>
<dbReference type="GeneID" id="93375448"/>
<feature type="transmembrane region" description="Helical" evidence="2">
    <location>
        <begin position="255"/>
        <end position="278"/>
    </location>
</feature>
<dbReference type="OrthoDB" id="4829830at2"/>